<dbReference type="OrthoDB" id="9219298at2759"/>
<proteinExistence type="predicted"/>
<gene>
    <name evidence="1" type="ORF">llap_9363</name>
</gene>
<keyword evidence="2" id="KW-1185">Reference proteome</keyword>
<dbReference type="AlphaFoldDB" id="A0A2I0U2Q5"/>
<evidence type="ECO:0000313" key="2">
    <source>
        <dbReference type="Proteomes" id="UP000233556"/>
    </source>
</evidence>
<evidence type="ECO:0000313" key="1">
    <source>
        <dbReference type="EMBL" id="PKU40337.1"/>
    </source>
</evidence>
<dbReference type="Proteomes" id="UP000233556">
    <property type="component" value="Unassembled WGS sequence"/>
</dbReference>
<reference evidence="2" key="1">
    <citation type="submission" date="2017-11" db="EMBL/GenBank/DDBJ databases">
        <authorList>
            <person name="Lima N.C."/>
            <person name="Parody-Merino A.M."/>
            <person name="Battley P.F."/>
            <person name="Fidler A.E."/>
            <person name="Prosdocimi F."/>
        </authorList>
    </citation>
    <scope>NUCLEOTIDE SEQUENCE [LARGE SCALE GENOMIC DNA]</scope>
</reference>
<sequence length="142" mass="15685">MLLRLGAQSKIQNQTQRLLESSVSKPVGNSDSASVITYLRKRGKAAKHQQQLERGVRICERNNCGDIKVSEERGGEGVPGARAEIFLQAVVKTMVRQNVHLQPMEVNGGADILRDSPAGAGKVCGEFFPLRRKEQQRQCVMN</sequence>
<name>A0A2I0U2Q5_LIMLA</name>
<organism evidence="1 2">
    <name type="scientific">Limosa lapponica baueri</name>
    <dbReference type="NCBI Taxonomy" id="1758121"/>
    <lineage>
        <taxon>Eukaryota</taxon>
        <taxon>Metazoa</taxon>
        <taxon>Chordata</taxon>
        <taxon>Craniata</taxon>
        <taxon>Vertebrata</taxon>
        <taxon>Euteleostomi</taxon>
        <taxon>Archelosauria</taxon>
        <taxon>Archosauria</taxon>
        <taxon>Dinosauria</taxon>
        <taxon>Saurischia</taxon>
        <taxon>Theropoda</taxon>
        <taxon>Coelurosauria</taxon>
        <taxon>Aves</taxon>
        <taxon>Neognathae</taxon>
        <taxon>Neoaves</taxon>
        <taxon>Charadriiformes</taxon>
        <taxon>Scolopacidae</taxon>
        <taxon>Limosa</taxon>
    </lineage>
</organism>
<accession>A0A2I0U2Q5</accession>
<protein>
    <submittedName>
        <fullName evidence="1">Protein pxr1-like</fullName>
    </submittedName>
</protein>
<dbReference type="EMBL" id="KZ506291">
    <property type="protein sequence ID" value="PKU40337.1"/>
    <property type="molecule type" value="Genomic_DNA"/>
</dbReference>
<reference evidence="2" key="2">
    <citation type="submission" date="2017-12" db="EMBL/GenBank/DDBJ databases">
        <title>Genome sequence of the Bar-tailed Godwit (Limosa lapponica baueri).</title>
        <authorList>
            <person name="Lima N.C.B."/>
            <person name="Parody-Merino A.M."/>
            <person name="Battley P.F."/>
            <person name="Fidler A.E."/>
            <person name="Prosdocimi F."/>
        </authorList>
    </citation>
    <scope>NUCLEOTIDE SEQUENCE [LARGE SCALE GENOMIC DNA]</scope>
</reference>